<dbReference type="Proteomes" id="UP001230188">
    <property type="component" value="Unassembled WGS sequence"/>
</dbReference>
<feature type="region of interest" description="Disordered" evidence="5">
    <location>
        <begin position="295"/>
        <end position="316"/>
    </location>
</feature>
<evidence type="ECO:0000313" key="9">
    <source>
        <dbReference type="EMBL" id="KAJ8606174.1"/>
    </source>
</evidence>
<feature type="region of interest" description="Disordered" evidence="5">
    <location>
        <begin position="732"/>
        <end position="827"/>
    </location>
</feature>
<protein>
    <recommendedName>
        <fullName evidence="11">Kinesin-like protein</fullName>
    </recommendedName>
</protein>
<feature type="coiled-coil region" evidence="4">
    <location>
        <begin position="966"/>
        <end position="993"/>
    </location>
</feature>
<dbReference type="InterPro" id="IPR014886">
    <property type="entry name" value="La_xRRM"/>
</dbReference>
<feature type="compositionally biased region" description="Low complexity" evidence="5">
    <location>
        <begin position="295"/>
        <end position="305"/>
    </location>
</feature>
<dbReference type="PROSITE" id="PS01159">
    <property type="entry name" value="WW_DOMAIN_1"/>
    <property type="match status" value="1"/>
</dbReference>
<keyword evidence="10" id="KW-1185">Reference proteome</keyword>
<dbReference type="GO" id="GO:0003723">
    <property type="term" value="F:RNA binding"/>
    <property type="evidence" value="ECO:0007669"/>
    <property type="project" value="UniProtKB-UniRule"/>
</dbReference>
<evidence type="ECO:0000256" key="1">
    <source>
        <dbReference type="ARBA" id="ARBA00022884"/>
    </source>
</evidence>
<sequence length="1421" mass="158377">MSSSFPFDQDDARRAQVLRQVEYYFCDENLPYDQFLLRHADPSGAIESSVLANSNRIVEYLPSMSPTERAKVVFDVGARSDSIQQVGDSKLSRRRPLPLDDPAASRSVYARFSKASIHESRTFTIPHRKLREHRETRDFTGEVIFEFETRAASDAFLNNEPDQIEGLVVEELVPCTDFYARRDADTRAKKRKRSHGTTLLAFENARKGLDRETLRDICGPDVAFVTYDRGDANGHVRFATAQAAAAALARLRDNDDNGPETWSKLDAEQEEAYWERVNQRRLAFKKNKNSAAAAAAAASFEAPSSSGPPPRRQREYPRDYHPMAAAAAAAARAEIEEILSSDPEAEEIREQLSGWSSPELLLRAIYEQAAALGIEELKGFAWIAARSLVAPLPEGWVQYKDEEERLYYYHEPTGNSRWEHPRDDEYRAAYYSRRHHDDRHHHDHQRVEGDLLGALEAALDDEERRREVLGVLEARGLFSSHDARLRRSSERADRGEREAVEWRERCRQGERRAKAAEAAAAQKLECALAAGESLQRECDAVVARLEAATRDRDRLRAALGETSETARRDQADLEEAVARSRRVAEERTILLERDLEAARLAEQEARRALERERVSSEAFVSEAAALREEAESRAAQLEAELDDAQKSRAAAASERAETKARMVAEAGRAAMKADAELSRLGIEVDEARHRAAELEEALGATRVAAKASRDDLFEARTALTRAEAETKRLASELERTRLNESERETEAKKLEKELEEVRRSCEASRGELAAAARATTTRAKAEQTRLGDDLAEARRRADRAETRVANLEDQLEHARRSQASATKRAKDDARVEIDAAVSRAEMLQAAKNEVERRAAGLEEVVAAEREERSRLDATGRLELEAAQRRAKSLEEVVAAEREERSRLNADLDAAERRRSEANEARRRLEASVATLEATLDQTTSERDAALALDEELSTLRERSKAREEYAEVLEAELAAANARLDGKRAEIDRLVARQGGAEEELLAAARARVVGEYEALYRAERKRRRRIHDKLMALQGNIRVACRCRPPLPSETSSEIAVEYPDDNDDAAMVAVRNENGTFLRFEFDAVLKPGSSQGEVYEVVAPFIQSALDGYAVTIFTYGQTGSGKSHTMLGPDDDRGVYFRSVADVFANNSCAEIRLSILEIYNETLRDLLGDKAKKLEIRQNSSKKIVVPGLEERAVESVEDVEELVARGTAHRAVAGHEMNAHSSRSHLIITLHLDSRVSPNLNTKLHLIDLAGSERLSKTKAAGSRLREAQNINKSLSALGDVIQSLGTGPNKHVPYRNSKLTFFLQDALGAANAKVLVLVNVAPAQVHSSETICSLTFASRCRDVPLNTTTTSRVPAVSPWSSSAGGGDARHHHHHHPELLKAHKTIRALQARLADQARGFTTPLPPEPPPPPPHY</sequence>
<dbReference type="SMART" id="SM00129">
    <property type="entry name" value="KISc"/>
    <property type="match status" value="1"/>
</dbReference>
<dbReference type="Pfam" id="PF00397">
    <property type="entry name" value="WW"/>
    <property type="match status" value="1"/>
</dbReference>
<dbReference type="PANTHER" id="PTHR47972:SF28">
    <property type="entry name" value="KINESIN-LIKE PROTEIN KLP-3"/>
    <property type="match status" value="1"/>
</dbReference>
<feature type="domain" description="HTH La-type RNA-binding" evidence="8">
    <location>
        <begin position="7"/>
        <end position="103"/>
    </location>
</feature>
<keyword evidence="2" id="KW-0505">Motor protein</keyword>
<evidence type="ECO:0000259" key="8">
    <source>
        <dbReference type="PROSITE" id="PS50961"/>
    </source>
</evidence>
<dbReference type="SUPFAM" id="SSF51045">
    <property type="entry name" value="WW domain"/>
    <property type="match status" value="1"/>
</dbReference>
<evidence type="ECO:0000259" key="6">
    <source>
        <dbReference type="PROSITE" id="PS50020"/>
    </source>
</evidence>
<dbReference type="Gene3D" id="3.30.70.330">
    <property type="match status" value="1"/>
</dbReference>
<feature type="binding site" evidence="2">
    <location>
        <begin position="1120"/>
        <end position="1127"/>
    </location>
    <ligand>
        <name>ATP</name>
        <dbReference type="ChEBI" id="CHEBI:30616"/>
    </ligand>
</feature>
<feature type="compositionally biased region" description="Basic and acidic residues" evidence="5">
    <location>
        <begin position="779"/>
        <end position="802"/>
    </location>
</feature>
<dbReference type="Pfam" id="PF08777">
    <property type="entry name" value="RRM_3"/>
    <property type="match status" value="1"/>
</dbReference>
<keyword evidence="1 3" id="KW-0694">RNA-binding</keyword>
<dbReference type="Pfam" id="PF05383">
    <property type="entry name" value="La"/>
    <property type="match status" value="1"/>
</dbReference>
<proteinExistence type="inferred from homology"/>
<dbReference type="InterPro" id="IPR027417">
    <property type="entry name" value="P-loop_NTPase"/>
</dbReference>
<dbReference type="CDD" id="cd00201">
    <property type="entry name" value="WW"/>
    <property type="match status" value="1"/>
</dbReference>
<dbReference type="InterPro" id="IPR001202">
    <property type="entry name" value="WW_dom"/>
</dbReference>
<feature type="domain" description="WW" evidence="6">
    <location>
        <begin position="390"/>
        <end position="423"/>
    </location>
</feature>
<evidence type="ECO:0000256" key="2">
    <source>
        <dbReference type="PROSITE-ProRule" id="PRU00283"/>
    </source>
</evidence>
<feature type="region of interest" description="Disordered" evidence="5">
    <location>
        <begin position="1356"/>
        <end position="1383"/>
    </location>
</feature>
<dbReference type="InterPro" id="IPR012677">
    <property type="entry name" value="Nucleotide-bd_a/b_plait_sf"/>
</dbReference>
<gene>
    <name evidence="9" type="ORF">CTAYLR_010702</name>
</gene>
<comment type="caution">
    <text evidence="9">The sequence shown here is derived from an EMBL/GenBank/DDBJ whole genome shotgun (WGS) entry which is preliminary data.</text>
</comment>
<dbReference type="Gene3D" id="2.20.70.10">
    <property type="match status" value="1"/>
</dbReference>
<dbReference type="Gene3D" id="3.40.850.10">
    <property type="entry name" value="Kinesin motor domain"/>
    <property type="match status" value="1"/>
</dbReference>
<organism evidence="9 10">
    <name type="scientific">Chrysophaeum taylorii</name>
    <dbReference type="NCBI Taxonomy" id="2483200"/>
    <lineage>
        <taxon>Eukaryota</taxon>
        <taxon>Sar</taxon>
        <taxon>Stramenopiles</taxon>
        <taxon>Ochrophyta</taxon>
        <taxon>Pelagophyceae</taxon>
        <taxon>Pelagomonadales</taxon>
        <taxon>Pelagomonadaceae</taxon>
        <taxon>Chrysophaeum</taxon>
    </lineage>
</organism>
<accession>A0AAD7UIQ0</accession>
<dbReference type="PROSITE" id="PS50020">
    <property type="entry name" value="WW_DOMAIN_2"/>
    <property type="match status" value="1"/>
</dbReference>
<keyword evidence="2" id="KW-0067">ATP-binding</keyword>
<evidence type="ECO:0000256" key="5">
    <source>
        <dbReference type="SAM" id="MobiDB-lite"/>
    </source>
</evidence>
<keyword evidence="4" id="KW-0175">Coiled coil</keyword>
<dbReference type="SUPFAM" id="SSF52540">
    <property type="entry name" value="P-loop containing nucleoside triphosphate hydrolases"/>
    <property type="match status" value="1"/>
</dbReference>
<evidence type="ECO:0000256" key="4">
    <source>
        <dbReference type="SAM" id="Coils"/>
    </source>
</evidence>
<dbReference type="GO" id="GO:0007018">
    <property type="term" value="P:microtubule-based movement"/>
    <property type="evidence" value="ECO:0007669"/>
    <property type="project" value="InterPro"/>
</dbReference>
<name>A0AAD7UIQ0_9STRA</name>
<comment type="similarity">
    <text evidence="2">Belongs to the TRAFAC class myosin-kinesin ATPase superfamily. Kinesin family.</text>
</comment>
<dbReference type="PRINTS" id="PR00380">
    <property type="entry name" value="KINESINHEAVY"/>
</dbReference>
<feature type="domain" description="Kinesin motor" evidence="7">
    <location>
        <begin position="1037"/>
        <end position="1350"/>
    </location>
</feature>
<dbReference type="InterPro" id="IPR027640">
    <property type="entry name" value="Kinesin-like_fam"/>
</dbReference>
<dbReference type="InterPro" id="IPR036390">
    <property type="entry name" value="WH_DNA-bd_sf"/>
</dbReference>
<reference evidence="9" key="1">
    <citation type="submission" date="2023-01" db="EMBL/GenBank/DDBJ databases">
        <title>Metagenome sequencing of chrysophaentin producing Chrysophaeum taylorii.</title>
        <authorList>
            <person name="Davison J."/>
            <person name="Bewley C."/>
        </authorList>
    </citation>
    <scope>NUCLEOTIDE SEQUENCE</scope>
    <source>
        <strain evidence="9">NIES-1699</strain>
    </source>
</reference>
<dbReference type="InterPro" id="IPR036020">
    <property type="entry name" value="WW_dom_sf"/>
</dbReference>
<dbReference type="SMART" id="SM00456">
    <property type="entry name" value="WW"/>
    <property type="match status" value="1"/>
</dbReference>
<dbReference type="InterPro" id="IPR036388">
    <property type="entry name" value="WH-like_DNA-bd_sf"/>
</dbReference>
<keyword evidence="2" id="KW-0547">Nucleotide-binding</keyword>
<evidence type="ECO:0000259" key="7">
    <source>
        <dbReference type="PROSITE" id="PS50067"/>
    </source>
</evidence>
<feature type="compositionally biased region" description="Basic and acidic residues" evidence="5">
    <location>
        <begin position="732"/>
        <end position="765"/>
    </location>
</feature>
<dbReference type="PROSITE" id="PS50961">
    <property type="entry name" value="HTH_LA"/>
    <property type="match status" value="1"/>
</dbReference>
<dbReference type="GO" id="GO:0003777">
    <property type="term" value="F:microtubule motor activity"/>
    <property type="evidence" value="ECO:0007669"/>
    <property type="project" value="InterPro"/>
</dbReference>
<dbReference type="EMBL" id="JAQMWT010000289">
    <property type="protein sequence ID" value="KAJ8606174.1"/>
    <property type="molecule type" value="Genomic_DNA"/>
</dbReference>
<dbReference type="InterPro" id="IPR036961">
    <property type="entry name" value="Kinesin_motor_dom_sf"/>
</dbReference>
<dbReference type="SUPFAM" id="SSF46785">
    <property type="entry name" value="Winged helix' DNA-binding domain"/>
    <property type="match status" value="1"/>
</dbReference>
<dbReference type="InterPro" id="IPR001752">
    <property type="entry name" value="Kinesin_motor_dom"/>
</dbReference>
<dbReference type="GO" id="GO:0015630">
    <property type="term" value="C:microtubule cytoskeleton"/>
    <property type="evidence" value="ECO:0007669"/>
    <property type="project" value="TreeGrafter"/>
</dbReference>
<evidence type="ECO:0008006" key="11">
    <source>
        <dbReference type="Google" id="ProtNLM"/>
    </source>
</evidence>
<dbReference type="SMART" id="SM00715">
    <property type="entry name" value="LA"/>
    <property type="match status" value="1"/>
</dbReference>
<evidence type="ECO:0000256" key="3">
    <source>
        <dbReference type="PROSITE-ProRule" id="PRU00332"/>
    </source>
</evidence>
<feature type="compositionally biased region" description="Low complexity" evidence="5">
    <location>
        <begin position="766"/>
        <end position="778"/>
    </location>
</feature>
<dbReference type="GO" id="GO:0008017">
    <property type="term" value="F:microtubule binding"/>
    <property type="evidence" value="ECO:0007669"/>
    <property type="project" value="InterPro"/>
</dbReference>
<dbReference type="Gene3D" id="1.10.10.10">
    <property type="entry name" value="Winged helix-like DNA-binding domain superfamily/Winged helix DNA-binding domain"/>
    <property type="match status" value="1"/>
</dbReference>
<dbReference type="InterPro" id="IPR006630">
    <property type="entry name" value="La_HTH"/>
</dbReference>
<dbReference type="PANTHER" id="PTHR47972">
    <property type="entry name" value="KINESIN-LIKE PROTEIN KLP-3"/>
    <property type="match status" value="1"/>
</dbReference>
<dbReference type="Pfam" id="PF00225">
    <property type="entry name" value="Kinesin"/>
    <property type="match status" value="1"/>
</dbReference>
<feature type="compositionally biased region" description="Polar residues" evidence="5">
    <location>
        <begin position="1356"/>
        <end position="1369"/>
    </location>
</feature>
<dbReference type="PROSITE" id="PS50067">
    <property type="entry name" value="KINESIN_MOTOR_2"/>
    <property type="match status" value="1"/>
</dbReference>
<dbReference type="GO" id="GO:0005524">
    <property type="term" value="F:ATP binding"/>
    <property type="evidence" value="ECO:0007669"/>
    <property type="project" value="UniProtKB-UniRule"/>
</dbReference>
<evidence type="ECO:0000313" key="10">
    <source>
        <dbReference type="Proteomes" id="UP001230188"/>
    </source>
</evidence>